<sequence length="80" mass="9588">MINNLHDQLEKKSESFSDSSMRHQKLWKVQNPKLRQSLREAIIDMVITRYEKYLEDQPEQEICSSDPNKMEEMLNDLFEG</sequence>
<dbReference type="GO" id="GO:0005546">
    <property type="term" value="F:phosphatidylinositol-4,5-bisphosphate binding"/>
    <property type="evidence" value="ECO:0007669"/>
    <property type="project" value="InterPro"/>
</dbReference>
<dbReference type="GO" id="GO:0006887">
    <property type="term" value="P:exocytosis"/>
    <property type="evidence" value="ECO:0007669"/>
    <property type="project" value="InterPro"/>
</dbReference>
<evidence type="ECO:0000259" key="4">
    <source>
        <dbReference type="Pfam" id="PF03081"/>
    </source>
</evidence>
<reference evidence="6" key="2">
    <citation type="submission" date="2013-12" db="EMBL/GenBank/DDBJ databases">
        <authorList>
            <person name="Yu Y."/>
            <person name="Lee S."/>
            <person name="de Baynast K."/>
            <person name="Wissotski M."/>
            <person name="Liu L."/>
            <person name="Talag J."/>
            <person name="Goicoechea J."/>
            <person name="Angelova A."/>
            <person name="Jetty R."/>
            <person name="Kudrna D."/>
            <person name="Golser W."/>
            <person name="Rivera L."/>
            <person name="Zhang J."/>
            <person name="Wing R."/>
        </authorList>
    </citation>
    <scope>NUCLEOTIDE SEQUENCE</scope>
</reference>
<evidence type="ECO:0000256" key="1">
    <source>
        <dbReference type="ARBA" id="ARBA00006756"/>
    </source>
</evidence>
<dbReference type="Gene3D" id="1.20.1280.170">
    <property type="entry name" value="Exocyst complex component Exo70"/>
    <property type="match status" value="1"/>
</dbReference>
<keyword evidence="6" id="KW-1185">Reference proteome</keyword>
<protein>
    <recommendedName>
        <fullName evidence="4">Exocyst complex subunit Exo70 C-terminal domain-containing protein</fullName>
    </recommendedName>
</protein>
<proteinExistence type="inferred from homology"/>
<reference evidence="5 6" key="1">
    <citation type="submission" date="2012-08" db="EMBL/GenBank/DDBJ databases">
        <title>Oryza genome evolution.</title>
        <authorList>
            <person name="Wing R.A."/>
        </authorList>
    </citation>
    <scope>NUCLEOTIDE SEQUENCE</scope>
</reference>
<accession>A0A0D9WFR9</accession>
<organism evidence="5 6">
    <name type="scientific">Leersia perrieri</name>
    <dbReference type="NCBI Taxonomy" id="77586"/>
    <lineage>
        <taxon>Eukaryota</taxon>
        <taxon>Viridiplantae</taxon>
        <taxon>Streptophyta</taxon>
        <taxon>Embryophyta</taxon>
        <taxon>Tracheophyta</taxon>
        <taxon>Spermatophyta</taxon>
        <taxon>Magnoliopsida</taxon>
        <taxon>Liliopsida</taxon>
        <taxon>Poales</taxon>
        <taxon>Poaceae</taxon>
        <taxon>BOP clade</taxon>
        <taxon>Oryzoideae</taxon>
        <taxon>Oryzeae</taxon>
        <taxon>Oryzinae</taxon>
        <taxon>Leersia</taxon>
    </lineage>
</organism>
<reference evidence="5" key="3">
    <citation type="submission" date="2015-04" db="UniProtKB">
        <authorList>
            <consortium name="EnsemblPlants"/>
        </authorList>
    </citation>
    <scope>IDENTIFICATION</scope>
</reference>
<dbReference type="SUPFAM" id="SSF74788">
    <property type="entry name" value="Cullin repeat-like"/>
    <property type="match status" value="1"/>
</dbReference>
<dbReference type="Pfam" id="PF03081">
    <property type="entry name" value="Exo70_C"/>
    <property type="match status" value="1"/>
</dbReference>
<dbReference type="InterPro" id="IPR046364">
    <property type="entry name" value="Exo70_C"/>
</dbReference>
<keyword evidence="2" id="KW-0813">Transport</keyword>
<dbReference type="GO" id="GO:0000145">
    <property type="term" value="C:exocyst"/>
    <property type="evidence" value="ECO:0007669"/>
    <property type="project" value="InterPro"/>
</dbReference>
<comment type="similarity">
    <text evidence="1">Belongs to the EXO70 family.</text>
</comment>
<evidence type="ECO:0000313" key="6">
    <source>
        <dbReference type="Proteomes" id="UP000032180"/>
    </source>
</evidence>
<feature type="region of interest" description="Disordered" evidence="3">
    <location>
        <begin position="1"/>
        <end position="24"/>
    </location>
</feature>
<feature type="domain" description="Exocyst complex subunit Exo70 C-terminal" evidence="4">
    <location>
        <begin position="19"/>
        <end position="76"/>
    </location>
</feature>
<evidence type="ECO:0000256" key="2">
    <source>
        <dbReference type="ARBA" id="ARBA00022448"/>
    </source>
</evidence>
<dbReference type="Gramene" id="LPERR05G11020.1">
    <property type="protein sequence ID" value="LPERR05G11020.1"/>
    <property type="gene ID" value="LPERR05G11020"/>
</dbReference>
<evidence type="ECO:0000313" key="5">
    <source>
        <dbReference type="EnsemblPlants" id="LPERR05G11020.1"/>
    </source>
</evidence>
<dbReference type="EnsemblPlants" id="LPERR05G11020.1">
    <property type="protein sequence ID" value="LPERR05G11020.1"/>
    <property type="gene ID" value="LPERR05G11020"/>
</dbReference>
<dbReference type="AlphaFoldDB" id="A0A0D9WFR9"/>
<name>A0A0D9WFR9_9ORYZ</name>
<dbReference type="HOGENOM" id="CLU_2593237_0_0_1"/>
<evidence type="ECO:0000256" key="3">
    <source>
        <dbReference type="SAM" id="MobiDB-lite"/>
    </source>
</evidence>
<dbReference type="InterPro" id="IPR016159">
    <property type="entry name" value="Cullin_repeat-like_dom_sf"/>
</dbReference>
<dbReference type="STRING" id="77586.A0A0D9WFR9"/>
<dbReference type="Proteomes" id="UP000032180">
    <property type="component" value="Chromosome 5"/>
</dbReference>